<protein>
    <recommendedName>
        <fullName evidence="16">Centrosomal protein of 164 kDa</fullName>
    </recommendedName>
</protein>
<evidence type="ECO:0000256" key="12">
    <source>
        <dbReference type="ARBA" id="ARBA00023242"/>
    </source>
</evidence>
<dbReference type="OMA" id="DLMWIAK"/>
<evidence type="ECO:0000256" key="15">
    <source>
        <dbReference type="ARBA" id="ARBA00061715"/>
    </source>
</evidence>
<dbReference type="PANTHER" id="PTHR21715">
    <property type="entry name" value="RH04127P"/>
    <property type="match status" value="1"/>
</dbReference>
<dbReference type="STRING" id="99883.ENSTNIP00000017372"/>
<dbReference type="PROSITE" id="PS01159">
    <property type="entry name" value="WW_DOMAIN_1"/>
    <property type="match status" value="1"/>
</dbReference>
<evidence type="ECO:0000256" key="8">
    <source>
        <dbReference type="ARBA" id="ARBA00022794"/>
    </source>
</evidence>
<evidence type="ECO:0000256" key="10">
    <source>
        <dbReference type="ARBA" id="ARBA00023204"/>
    </source>
</evidence>
<evidence type="ECO:0000256" key="17">
    <source>
        <dbReference type="SAM" id="MobiDB-lite"/>
    </source>
</evidence>
<evidence type="ECO:0000256" key="5">
    <source>
        <dbReference type="ARBA" id="ARBA00022618"/>
    </source>
</evidence>
<dbReference type="GO" id="GO:0051301">
    <property type="term" value="P:cell division"/>
    <property type="evidence" value="ECO:0007669"/>
    <property type="project" value="UniProtKB-KW"/>
</dbReference>
<dbReference type="InterPro" id="IPR036020">
    <property type="entry name" value="WW_dom_sf"/>
</dbReference>
<dbReference type="PROSITE" id="PS50020">
    <property type="entry name" value="WW_DOMAIN_2"/>
    <property type="match status" value="1"/>
</dbReference>
<accession>H3DA31</accession>
<evidence type="ECO:0000313" key="20">
    <source>
        <dbReference type="Proteomes" id="UP000007303"/>
    </source>
</evidence>
<evidence type="ECO:0000256" key="16">
    <source>
        <dbReference type="ARBA" id="ARBA00067900"/>
    </source>
</evidence>
<dbReference type="GO" id="GO:0005814">
    <property type="term" value="C:centriole"/>
    <property type="evidence" value="ECO:0007669"/>
    <property type="project" value="UniProtKB-SubCell"/>
</dbReference>
<dbReference type="Pfam" id="PF00397">
    <property type="entry name" value="WW"/>
    <property type="match status" value="1"/>
</dbReference>
<keyword evidence="5" id="KW-0132">Cell division</keyword>
<keyword evidence="20" id="KW-1185">Reference proteome</keyword>
<evidence type="ECO:0000256" key="7">
    <source>
        <dbReference type="ARBA" id="ARBA00022776"/>
    </source>
</evidence>
<reference evidence="19" key="2">
    <citation type="submission" date="2025-08" db="UniProtKB">
        <authorList>
            <consortium name="Ensembl"/>
        </authorList>
    </citation>
    <scope>IDENTIFICATION</scope>
</reference>
<name>H3DA31_TETNG</name>
<evidence type="ECO:0000256" key="13">
    <source>
        <dbReference type="ARBA" id="ARBA00023306"/>
    </source>
</evidence>
<evidence type="ECO:0000256" key="14">
    <source>
        <dbReference type="ARBA" id="ARBA00056906"/>
    </source>
</evidence>
<comment type="subunit">
    <text evidence="15">Interacts (via N-terminus) with ATRIP. Interacts with ATM, ATR and MDC1. Interacts with XPA (via N-terminus) upon UV irradiation. Interacts with CEP83, CCDC92, TTBK2, DVL3, NPHP3 and weakly with NPHP4. Interacts with DZIP1.</text>
</comment>
<keyword evidence="9" id="KW-0175">Coiled coil</keyword>
<keyword evidence="6" id="KW-0227">DNA damage</keyword>
<dbReference type="HOGENOM" id="CLU_165114_0_0_1"/>
<keyword evidence="10" id="KW-0234">DNA repair</keyword>
<keyword evidence="12" id="KW-0539">Nucleus</keyword>
<evidence type="ECO:0000256" key="11">
    <source>
        <dbReference type="ARBA" id="ARBA00023212"/>
    </source>
</evidence>
<evidence type="ECO:0000256" key="3">
    <source>
        <dbReference type="ARBA" id="ARBA00022490"/>
    </source>
</evidence>
<dbReference type="GeneTree" id="ENSGT00950000183078"/>
<reference evidence="19" key="3">
    <citation type="submission" date="2025-09" db="UniProtKB">
        <authorList>
            <consortium name="Ensembl"/>
        </authorList>
    </citation>
    <scope>IDENTIFICATION</scope>
</reference>
<dbReference type="FunFam" id="3.30.1470.10:FF:000001">
    <property type="entry name" value="Centrosomal protein of 164 kDa"/>
    <property type="match status" value="1"/>
</dbReference>
<dbReference type="GO" id="GO:0030030">
    <property type="term" value="P:cell projection organization"/>
    <property type="evidence" value="ECO:0007669"/>
    <property type="project" value="UniProtKB-KW"/>
</dbReference>
<dbReference type="GO" id="GO:0097539">
    <property type="term" value="C:ciliary transition fiber"/>
    <property type="evidence" value="ECO:0007669"/>
    <property type="project" value="UniProtKB-ARBA"/>
</dbReference>
<feature type="domain" description="WW" evidence="18">
    <location>
        <begin position="57"/>
        <end position="90"/>
    </location>
</feature>
<keyword evidence="4" id="KW-0597">Phosphoprotein</keyword>
<dbReference type="GO" id="GO:0005634">
    <property type="term" value="C:nucleus"/>
    <property type="evidence" value="ECO:0007669"/>
    <property type="project" value="UniProtKB-SubCell"/>
</dbReference>
<evidence type="ECO:0000256" key="1">
    <source>
        <dbReference type="ARBA" id="ARBA00004114"/>
    </source>
</evidence>
<sequence length="127" mass="14531">MSGGGTFIGDQLILEEEYDENYIPSEQAEVQDYAREIGIDPNTEPELLWLAREGIVAPLPSQWKPCQNVNGDIYYFNFSSGESTWDHPCDEYYRKLVLQERERAKLAAAAAGTGTAKEEKRKRRDQR</sequence>
<dbReference type="GO" id="GO:0006281">
    <property type="term" value="P:DNA repair"/>
    <property type="evidence" value="ECO:0007669"/>
    <property type="project" value="UniProtKB-KW"/>
</dbReference>
<dbReference type="Ensembl" id="ENSTNIT00000017590.1">
    <property type="protein sequence ID" value="ENSTNIP00000017372.1"/>
    <property type="gene ID" value="ENSTNIG00000014355.1"/>
</dbReference>
<keyword evidence="13" id="KW-0131">Cell cycle</keyword>
<dbReference type="SUPFAM" id="SSF51045">
    <property type="entry name" value="WW domain"/>
    <property type="match status" value="1"/>
</dbReference>
<dbReference type="AlphaFoldDB" id="H3DA31"/>
<dbReference type="SMART" id="SM00456">
    <property type="entry name" value="WW"/>
    <property type="match status" value="1"/>
</dbReference>
<feature type="region of interest" description="Disordered" evidence="17">
    <location>
        <begin position="108"/>
        <end position="127"/>
    </location>
</feature>
<keyword evidence="3" id="KW-0963">Cytoplasm</keyword>
<evidence type="ECO:0000259" key="18">
    <source>
        <dbReference type="PROSITE" id="PS50020"/>
    </source>
</evidence>
<reference evidence="20" key="1">
    <citation type="journal article" date="2004" name="Nature">
        <title>Genome duplication in the teleost fish Tetraodon nigroviridis reveals the early vertebrate proto-karyotype.</title>
        <authorList>
            <person name="Jaillon O."/>
            <person name="Aury J.-M."/>
            <person name="Brunet F."/>
            <person name="Petit J.-L."/>
            <person name="Stange-Thomann N."/>
            <person name="Mauceli E."/>
            <person name="Bouneau L."/>
            <person name="Fischer C."/>
            <person name="Ozouf-Costaz C."/>
            <person name="Bernot A."/>
            <person name="Nicaud S."/>
            <person name="Jaffe D."/>
            <person name="Fisher S."/>
            <person name="Lutfalla G."/>
            <person name="Dossat C."/>
            <person name="Segurens B."/>
            <person name="Dasilva C."/>
            <person name="Salanoubat M."/>
            <person name="Levy M."/>
            <person name="Boudet N."/>
            <person name="Castellano S."/>
            <person name="Anthouard V."/>
            <person name="Jubin C."/>
            <person name="Castelli V."/>
            <person name="Katinka M."/>
            <person name="Vacherie B."/>
            <person name="Biemont C."/>
            <person name="Skalli Z."/>
            <person name="Cattolico L."/>
            <person name="Poulain J."/>
            <person name="De Berardinis V."/>
            <person name="Cruaud C."/>
            <person name="Duprat S."/>
            <person name="Brottier P."/>
            <person name="Coutanceau J.-P."/>
            <person name="Gouzy J."/>
            <person name="Parra G."/>
            <person name="Lardier G."/>
            <person name="Chapple C."/>
            <person name="McKernan K.J."/>
            <person name="McEwan P."/>
            <person name="Bosak S."/>
            <person name="Kellis M."/>
            <person name="Volff J.-N."/>
            <person name="Guigo R."/>
            <person name="Zody M.C."/>
            <person name="Mesirov J."/>
            <person name="Lindblad-Toh K."/>
            <person name="Birren B."/>
            <person name="Nusbaum C."/>
            <person name="Kahn D."/>
            <person name="Robinson-Rechavi M."/>
            <person name="Laudet V."/>
            <person name="Schachter V."/>
            <person name="Quetier F."/>
            <person name="Saurin W."/>
            <person name="Scarpelli C."/>
            <person name="Wincker P."/>
            <person name="Lander E.S."/>
            <person name="Weissenbach J."/>
            <person name="Roest Crollius H."/>
        </authorList>
    </citation>
    <scope>NUCLEOTIDE SEQUENCE [LARGE SCALE GENOMIC DNA]</scope>
</reference>
<comment type="subcellular location">
    <subcellularLocation>
        <location evidence="1">Cytoplasm</location>
        <location evidence="1">Cytoskeleton</location>
        <location evidence="1">Microtubule organizing center</location>
        <location evidence="1">Centrosome</location>
        <location evidence="1">Centriole</location>
    </subcellularLocation>
    <subcellularLocation>
        <location evidence="2">Nucleus</location>
    </subcellularLocation>
</comment>
<dbReference type="PANTHER" id="PTHR21715:SF0">
    <property type="entry name" value="RH04127P"/>
    <property type="match status" value="1"/>
</dbReference>
<proteinExistence type="predicted"/>
<evidence type="ECO:0000256" key="4">
    <source>
        <dbReference type="ARBA" id="ARBA00022553"/>
    </source>
</evidence>
<organism evidence="19 20">
    <name type="scientific">Tetraodon nigroviridis</name>
    <name type="common">Spotted green pufferfish</name>
    <name type="synonym">Chelonodon nigroviridis</name>
    <dbReference type="NCBI Taxonomy" id="99883"/>
    <lineage>
        <taxon>Eukaryota</taxon>
        <taxon>Metazoa</taxon>
        <taxon>Chordata</taxon>
        <taxon>Craniata</taxon>
        <taxon>Vertebrata</taxon>
        <taxon>Euteleostomi</taxon>
        <taxon>Actinopterygii</taxon>
        <taxon>Neopterygii</taxon>
        <taxon>Teleostei</taxon>
        <taxon>Neoteleostei</taxon>
        <taxon>Acanthomorphata</taxon>
        <taxon>Eupercaria</taxon>
        <taxon>Tetraodontiformes</taxon>
        <taxon>Tetradontoidea</taxon>
        <taxon>Tetraodontidae</taxon>
        <taxon>Tetraodon</taxon>
    </lineage>
</organism>
<dbReference type="InterPro" id="IPR001202">
    <property type="entry name" value="WW_dom"/>
</dbReference>
<comment type="function">
    <text evidence="14">Plays a role in microtubule organization and/or maintenance for the formation of primary cilia (PC), a microtubule-based structure that protrudes from the surface of epithelial cells. Plays a critical role in G2/M checkpoint and nuclear divisions. A key player in the DNA damage-activated ATR/ATM signaling cascade since it is required for the proper phosphorylation of H2AX, RPA, CHEK2 and CHEK1. Plays a critical role in chromosome segregation, acting as a mediator required for the maintenance of genomic stability through modulation of MDC1, RPA and CHEK1.</text>
</comment>
<dbReference type="InParanoid" id="H3DA31"/>
<dbReference type="Gene3D" id="3.30.1470.10">
    <property type="entry name" value="Photosystem I PsaD, reaction center subunit II"/>
    <property type="match status" value="1"/>
</dbReference>
<keyword evidence="7" id="KW-0498">Mitosis</keyword>
<dbReference type="CDD" id="cd00201">
    <property type="entry name" value="WW"/>
    <property type="match status" value="1"/>
</dbReference>
<evidence type="ECO:0000313" key="19">
    <source>
        <dbReference type="Ensembl" id="ENSTNIP00000017372.1"/>
    </source>
</evidence>
<evidence type="ECO:0000256" key="6">
    <source>
        <dbReference type="ARBA" id="ARBA00022763"/>
    </source>
</evidence>
<evidence type="ECO:0000256" key="9">
    <source>
        <dbReference type="ARBA" id="ARBA00023054"/>
    </source>
</evidence>
<keyword evidence="11" id="KW-0206">Cytoskeleton</keyword>
<keyword evidence="8" id="KW-0970">Cilium biogenesis/degradation</keyword>
<evidence type="ECO:0000256" key="2">
    <source>
        <dbReference type="ARBA" id="ARBA00004123"/>
    </source>
</evidence>
<dbReference type="Proteomes" id="UP000007303">
    <property type="component" value="Unassembled WGS sequence"/>
</dbReference>
<dbReference type="InterPro" id="IPR053233">
    <property type="entry name" value="ABRA-related"/>
</dbReference>